<dbReference type="PANTHER" id="PTHR36964:SF1">
    <property type="entry name" value="PROTEIN-METHIONINE-SULFOXIDE REDUCTASE HEME-BINDING SUBUNIT MSRQ"/>
    <property type="match status" value="1"/>
</dbReference>
<protein>
    <recommendedName>
        <fullName evidence="8">Protein-methionine-sulfoxide reductase heme-binding subunit MsrQ</fullName>
    </recommendedName>
    <alternativeName>
        <fullName evidence="8">Flavocytochrome MsrQ</fullName>
    </alternativeName>
</protein>
<dbReference type="Proteomes" id="UP001556653">
    <property type="component" value="Unassembled WGS sequence"/>
</dbReference>
<keyword evidence="5 8" id="KW-1133">Transmembrane helix</keyword>
<evidence type="ECO:0000256" key="4">
    <source>
        <dbReference type="ARBA" id="ARBA00022692"/>
    </source>
</evidence>
<keyword evidence="8" id="KW-0479">Metal-binding</keyword>
<keyword evidence="2 8" id="KW-0813">Transport</keyword>
<comment type="subcellular location">
    <subcellularLocation>
        <location evidence="8">Cell membrane</location>
        <topology evidence="8">Multi-pass membrane protein</topology>
    </subcellularLocation>
    <subcellularLocation>
        <location evidence="1">Membrane</location>
        <topology evidence="1">Multi-pass membrane protein</topology>
    </subcellularLocation>
</comment>
<name>A0ABV3S9C0_9GAMM</name>
<feature type="transmembrane region" description="Helical" evidence="8">
    <location>
        <begin position="170"/>
        <end position="189"/>
    </location>
</feature>
<feature type="domain" description="Ferric oxidoreductase" evidence="9">
    <location>
        <begin position="67"/>
        <end position="179"/>
    </location>
</feature>
<evidence type="ECO:0000313" key="10">
    <source>
        <dbReference type="EMBL" id="MEX0386665.1"/>
    </source>
</evidence>
<feature type="transmembrane region" description="Helical" evidence="8">
    <location>
        <begin position="99"/>
        <end position="117"/>
    </location>
</feature>
<evidence type="ECO:0000259" key="9">
    <source>
        <dbReference type="Pfam" id="PF01794"/>
    </source>
</evidence>
<feature type="transmembrane region" description="Helical" evidence="8">
    <location>
        <begin position="195"/>
        <end position="211"/>
    </location>
</feature>
<keyword evidence="8" id="KW-0288">FMN</keyword>
<feature type="transmembrane region" description="Helical" evidence="8">
    <location>
        <begin position="137"/>
        <end position="158"/>
    </location>
</feature>
<keyword evidence="7 8" id="KW-0472">Membrane</keyword>
<keyword evidence="8" id="KW-0249">Electron transport</keyword>
<reference evidence="10 11" key="1">
    <citation type="submission" date="2024-02" db="EMBL/GenBank/DDBJ databases">
        <title>New especies of Spiribacter isolated from saline water.</title>
        <authorList>
            <person name="Leon M.J."/>
            <person name="De La Haba R."/>
            <person name="Sanchez-Porro C."/>
            <person name="Ventosa A."/>
        </authorList>
    </citation>
    <scope>NUCLEOTIDE SEQUENCE [LARGE SCALE GENOMIC DNA]</scope>
    <source>
        <strain evidence="11">ag22IC4-227</strain>
    </source>
</reference>
<evidence type="ECO:0000256" key="5">
    <source>
        <dbReference type="ARBA" id="ARBA00022989"/>
    </source>
</evidence>
<keyword evidence="6 8" id="KW-0408">Iron</keyword>
<feature type="transmembrane region" description="Helical" evidence="8">
    <location>
        <begin position="69"/>
        <end position="87"/>
    </location>
</feature>
<comment type="similarity">
    <text evidence="8">Belongs to the MsrQ family.</text>
</comment>
<keyword evidence="8" id="KW-0285">Flavoprotein</keyword>
<comment type="function">
    <text evidence="8">Part of the MsrPQ system that repairs oxidized periplasmic proteins containing methionine sulfoxide residues (Met-O), using respiratory chain electrons. Thus protects these proteins from oxidative-stress damage caused by reactive species of oxygen and chlorine generated by the host defense mechanisms. MsrPQ is essential for the maintenance of envelope integrity under bleach stress, rescuing a wide series of structurally unrelated periplasmic proteins from methionine oxidation. MsrQ provides electrons for reduction to the reductase catalytic subunit MsrP, using the quinone pool of the respiratory chain.</text>
</comment>
<evidence type="ECO:0000313" key="11">
    <source>
        <dbReference type="Proteomes" id="UP001556653"/>
    </source>
</evidence>
<dbReference type="InterPro" id="IPR013130">
    <property type="entry name" value="Fe3_Rdtase_TM_dom"/>
</dbReference>
<dbReference type="InterPro" id="IPR022837">
    <property type="entry name" value="MsrQ-like"/>
</dbReference>
<evidence type="ECO:0000256" key="8">
    <source>
        <dbReference type="HAMAP-Rule" id="MF_01207"/>
    </source>
</evidence>
<comment type="subunit">
    <text evidence="8">Heterodimer of a catalytic subunit (MsrP) and a heme-binding subunit (MsrQ).</text>
</comment>
<proteinExistence type="inferred from homology"/>
<dbReference type="HAMAP" id="MF_01207">
    <property type="entry name" value="MsrQ"/>
    <property type="match status" value="1"/>
</dbReference>
<keyword evidence="8" id="KW-1003">Cell membrane</keyword>
<gene>
    <name evidence="8" type="primary">msrQ</name>
    <name evidence="10" type="ORF">V6X64_06640</name>
</gene>
<dbReference type="EMBL" id="JBAKFJ010000001">
    <property type="protein sequence ID" value="MEX0386665.1"/>
    <property type="molecule type" value="Genomic_DNA"/>
</dbReference>
<dbReference type="PANTHER" id="PTHR36964">
    <property type="entry name" value="PROTEIN-METHIONINE-SULFOXIDE REDUCTASE HEME-BINDING SUBUNIT MSRQ"/>
    <property type="match status" value="1"/>
</dbReference>
<evidence type="ECO:0000256" key="3">
    <source>
        <dbReference type="ARBA" id="ARBA00022617"/>
    </source>
</evidence>
<dbReference type="Pfam" id="PF01794">
    <property type="entry name" value="Ferric_reduct"/>
    <property type="match status" value="1"/>
</dbReference>
<keyword evidence="11" id="KW-1185">Reference proteome</keyword>
<keyword evidence="4 8" id="KW-0812">Transmembrane</keyword>
<accession>A0ABV3S9C0</accession>
<sequence length="219" mass="24773">MSSVRASNGWLAAVAPTLVRPPSKGRMRLIRLTLFAVCALPAALLVSGLLRGGLGVNPVETLLNQSGLWALRFLVLTLAVTPLRWLTGAAWVIRLRRQIGLWAFFYAASHFTVYALFEHSLVLSTILADIMDRPFILVGMSALLLMLPLALTSTQGWIRRLGRNWKRLHWLIYPAVVLGLVHFFWIIRANRWTEPLIYAGLVAVFLAWRVWRRRPQRAG</sequence>
<comment type="caution">
    <text evidence="10">The sequence shown here is derived from an EMBL/GenBank/DDBJ whole genome shotgun (WGS) entry which is preliminary data.</text>
</comment>
<organism evidence="10 11">
    <name type="scientific">Spiribacter onubensis</name>
    <dbReference type="NCBI Taxonomy" id="3122420"/>
    <lineage>
        <taxon>Bacteria</taxon>
        <taxon>Pseudomonadati</taxon>
        <taxon>Pseudomonadota</taxon>
        <taxon>Gammaproteobacteria</taxon>
        <taxon>Chromatiales</taxon>
        <taxon>Ectothiorhodospiraceae</taxon>
        <taxon>Spiribacter</taxon>
    </lineage>
</organism>
<feature type="transmembrane region" description="Helical" evidence="8">
    <location>
        <begin position="29"/>
        <end position="49"/>
    </location>
</feature>
<comment type="cofactor">
    <cofactor evidence="8">
        <name>heme b</name>
        <dbReference type="ChEBI" id="CHEBI:60344"/>
    </cofactor>
    <text evidence="8">Binds 1 heme b (iron(II)-protoporphyrin IX) group per subunit.</text>
</comment>
<evidence type="ECO:0000256" key="2">
    <source>
        <dbReference type="ARBA" id="ARBA00022448"/>
    </source>
</evidence>
<comment type="cofactor">
    <cofactor evidence="8">
        <name>FMN</name>
        <dbReference type="ChEBI" id="CHEBI:58210"/>
    </cofactor>
    <text evidence="8">Binds 1 FMN per subunit.</text>
</comment>
<evidence type="ECO:0000256" key="1">
    <source>
        <dbReference type="ARBA" id="ARBA00004141"/>
    </source>
</evidence>
<evidence type="ECO:0000256" key="7">
    <source>
        <dbReference type="ARBA" id="ARBA00023136"/>
    </source>
</evidence>
<keyword evidence="3 8" id="KW-0349">Heme</keyword>
<evidence type="ECO:0000256" key="6">
    <source>
        <dbReference type="ARBA" id="ARBA00023004"/>
    </source>
</evidence>
<dbReference type="RefSeq" id="WP_367967129.1">
    <property type="nucleotide sequence ID" value="NZ_JBAKFJ010000001.1"/>
</dbReference>